<dbReference type="OrthoDB" id="5894983at2"/>
<dbReference type="Pfam" id="PF13091">
    <property type="entry name" value="PLDc_2"/>
    <property type="match status" value="1"/>
</dbReference>
<dbReference type="EMBL" id="VAJM01000021">
    <property type="protein sequence ID" value="TLM87859.1"/>
    <property type="molecule type" value="Genomic_DNA"/>
</dbReference>
<reference evidence="2 3" key="1">
    <citation type="submission" date="2019-05" db="EMBL/GenBank/DDBJ databases">
        <title>Hymenobacter edaphi sp. nov., isolated from abandoned arsenic-contaminated farmland soil.</title>
        <authorList>
            <person name="Nie L."/>
        </authorList>
    </citation>
    <scope>NUCLEOTIDE SEQUENCE [LARGE SCALE GENOMIC DNA]</scope>
    <source>
        <strain evidence="2 3">1-3-3-8</strain>
    </source>
</reference>
<keyword evidence="3" id="KW-1185">Reference proteome</keyword>
<dbReference type="InterPro" id="IPR025202">
    <property type="entry name" value="PLD-like_dom"/>
</dbReference>
<sequence length="440" mass="50584">MMVNNLSPFFSKLRSVLTVELASAKSVCVAAALFSKKGVEELQELTQSDATVEILVGLDLPTPPAALARLLKWSQESERVSVRVWVTPDTYFHPKVYLVKQVDKWVAFVGSANCTESGWQHNEELSTRVAGTAADDLQESWFRPRFREGVLLTSEFIEEYSASFASRDEADQAAREAARKARQAWQKWLAEQRKAAEAAEIETSLKRPVRLGQYFREEHYAAFDGTMPLNETAAANRERYKVYDQMMRLHRSLEPLVVAAGWDLHPHYEPSNVVSSPEHTSRTEKAIRAMWLNYGRHKDDIKSYGREFTPMVFIRLEVIIFNNHLATWCRIGKDGAFDRDAFKAKMLEPSNRADYFALLQALGERYFIEVQGIKKTANAFESADSLANFVRSDRQGSYLVIGKDYEPNDHEISEALLPQTIMRDWAHLYQVYQWMRRHER</sequence>
<protein>
    <recommendedName>
        <fullName evidence="1">Phospholipase D-like domain-containing protein</fullName>
    </recommendedName>
</protein>
<organism evidence="2 3">
    <name type="scientific">Hymenobacter jeollabukensis</name>
    <dbReference type="NCBI Taxonomy" id="2025313"/>
    <lineage>
        <taxon>Bacteria</taxon>
        <taxon>Pseudomonadati</taxon>
        <taxon>Bacteroidota</taxon>
        <taxon>Cytophagia</taxon>
        <taxon>Cytophagales</taxon>
        <taxon>Hymenobacteraceae</taxon>
        <taxon>Hymenobacter</taxon>
    </lineage>
</organism>
<evidence type="ECO:0000259" key="1">
    <source>
        <dbReference type="Pfam" id="PF13091"/>
    </source>
</evidence>
<dbReference type="SUPFAM" id="SSF56024">
    <property type="entry name" value="Phospholipase D/nuclease"/>
    <property type="match status" value="1"/>
</dbReference>
<accession>A0A5R8WHB3</accession>
<dbReference type="Proteomes" id="UP000305517">
    <property type="component" value="Unassembled WGS sequence"/>
</dbReference>
<dbReference type="Gene3D" id="3.30.870.10">
    <property type="entry name" value="Endonuclease Chain A"/>
    <property type="match status" value="1"/>
</dbReference>
<feature type="domain" description="Phospholipase D-like" evidence="1">
    <location>
        <begin position="23"/>
        <end position="139"/>
    </location>
</feature>
<name>A0A5R8WHB3_9BACT</name>
<proteinExistence type="predicted"/>
<evidence type="ECO:0000313" key="3">
    <source>
        <dbReference type="Proteomes" id="UP000305517"/>
    </source>
</evidence>
<comment type="caution">
    <text evidence="2">The sequence shown here is derived from an EMBL/GenBank/DDBJ whole genome shotgun (WGS) entry which is preliminary data.</text>
</comment>
<dbReference type="AlphaFoldDB" id="A0A5R8WHB3"/>
<gene>
    <name evidence="2" type="ORF">FDY95_25530</name>
</gene>
<dbReference type="RefSeq" id="WP_138082511.1">
    <property type="nucleotide sequence ID" value="NZ_VAJM01000021.1"/>
</dbReference>
<evidence type="ECO:0000313" key="2">
    <source>
        <dbReference type="EMBL" id="TLM87859.1"/>
    </source>
</evidence>